<organism evidence="2 3">
    <name type="scientific">Parvularcula dongshanensis</name>
    <dbReference type="NCBI Taxonomy" id="1173995"/>
    <lineage>
        <taxon>Bacteria</taxon>
        <taxon>Pseudomonadati</taxon>
        <taxon>Pseudomonadota</taxon>
        <taxon>Alphaproteobacteria</taxon>
        <taxon>Parvularculales</taxon>
        <taxon>Parvularculaceae</taxon>
        <taxon>Parvularcula</taxon>
    </lineage>
</organism>
<feature type="transmembrane region" description="Helical" evidence="1">
    <location>
        <begin position="143"/>
        <end position="161"/>
    </location>
</feature>
<evidence type="ECO:0000313" key="3">
    <source>
        <dbReference type="Proteomes" id="UP000563524"/>
    </source>
</evidence>
<accession>A0A840I1N4</accession>
<reference evidence="2 3" key="1">
    <citation type="submission" date="2020-08" db="EMBL/GenBank/DDBJ databases">
        <title>Genomic Encyclopedia of Type Strains, Phase IV (KMG-IV): sequencing the most valuable type-strain genomes for metagenomic binning, comparative biology and taxonomic classification.</title>
        <authorList>
            <person name="Goeker M."/>
        </authorList>
    </citation>
    <scope>NUCLEOTIDE SEQUENCE [LARGE SCALE GENOMIC DNA]</scope>
    <source>
        <strain evidence="2 3">DSM 102850</strain>
    </source>
</reference>
<dbReference type="RefSeq" id="WP_183815478.1">
    <property type="nucleotide sequence ID" value="NZ_JACHOB010000001.1"/>
</dbReference>
<protein>
    <submittedName>
        <fullName evidence="2">Uncharacterized protein</fullName>
    </submittedName>
</protein>
<comment type="caution">
    <text evidence="2">The sequence shown here is derived from an EMBL/GenBank/DDBJ whole genome shotgun (WGS) entry which is preliminary data.</text>
</comment>
<evidence type="ECO:0000256" key="1">
    <source>
        <dbReference type="SAM" id="Phobius"/>
    </source>
</evidence>
<sequence>MIVFVTACAVLLGLLWALHWLWRRRIEAELTEGAAGEYERHRARDPELMEGMTLERFRAIYARVERPRYPTYLLGAITAFALGTPVLLALMSGAAYYAQRAGLIAQPGEAANRIYFSDSGTASIARRVSPEALSYILQGWAGFYYFFGLLFFWILIVAVAMRRYHARTPGFLREEVLRSR</sequence>
<keyword evidence="1" id="KW-0472">Membrane</keyword>
<gene>
    <name evidence="2" type="ORF">GGQ59_000480</name>
</gene>
<keyword evidence="1" id="KW-1133">Transmembrane helix</keyword>
<dbReference type="Proteomes" id="UP000563524">
    <property type="component" value="Unassembled WGS sequence"/>
</dbReference>
<proteinExistence type="predicted"/>
<dbReference type="AlphaFoldDB" id="A0A840I1N4"/>
<keyword evidence="1" id="KW-0812">Transmembrane</keyword>
<name>A0A840I1N4_9PROT</name>
<feature type="transmembrane region" description="Helical" evidence="1">
    <location>
        <begin position="72"/>
        <end position="97"/>
    </location>
</feature>
<keyword evidence="3" id="KW-1185">Reference proteome</keyword>
<dbReference type="EMBL" id="JACHOB010000001">
    <property type="protein sequence ID" value="MBB4657980.1"/>
    <property type="molecule type" value="Genomic_DNA"/>
</dbReference>
<evidence type="ECO:0000313" key="2">
    <source>
        <dbReference type="EMBL" id="MBB4657980.1"/>
    </source>
</evidence>